<keyword evidence="2 3" id="KW-0040">ANK repeat</keyword>
<dbReference type="AlphaFoldDB" id="A0A9P7Y5W8"/>
<sequence length="909" mass="101788">MPSYHSTQQRDSRWTPTLGTVLQSPKNQTSLGPSQTNPMVPPVREAIGTSTLARPGPNPPECQPPPIPHRSPKRRRGALGVQWNNSKERQFVRLYEMTDCRIEDIPVVMRDSELKFEKRHAQDKLSTLLNGQPKKYHPIGNEAQSRVEISLGLKQAFKEKHGLQETQPNYAFAVEHDNHGIGQHFADRPEIANSPFDLDDPLLGELIAPPRESFGVLMDNFATQRAHGPYGWPDERSSSNDSNANDNRTSLSNLQALEERMTKRPIPKDGHQLMQMLEDNVFIFELSEAVVVNGQLLANHRRFDDHSFEKELECDHHITRALVKVCCPGNAWTGLGNDTSVDIRKCDDLAPGTLGDGDWIQNIGCDLEQATGTSMDGDRLYVPQQDIIHCMNLAFPPPTTNITPSKGLYKARMDPNWPLPSGSSLPTIKPSVGNNIKTGDKSPGPFTVKKNIKIRDKTGSCCMVTLRRGDPRASLCAACKLMEPDPHSFVRRTVKQSRWQFRMMTDLDEMYRARGFLENDIHEVDMFHDTVLHEAACFGAGSEILLWLIGKGVDIHKANAAGQTFMHVLKPTAFNGSQPNMFKDGFPALLSTLQEQSLKFSRRDDYRQTPLHVLTQYWLHSDSVVAAFNGMDFRNRTINSQLFAQSNKEFETIIDQHRRSRIGDFVQLDCPSLSVRSDPADRSKFLNLALSKATILSALAGERQADFSGRNALHCFAQYWFCESTFPALPASDQFNTLKRKYPQRDLLALRACNARMIRNLCAAGTDINDYDVDGNTPFMVLVKNETVEMVDRQTVTEACLSLIQNGANVHRQNRKGETILHMAMALGRTAIVEVLLENHANKNSRISYGKGILEVATKSGIRRGPDDSGLYAKSLACINIAVRHGAVEGPDTKLEWDEQIRCSSLTNT</sequence>
<evidence type="ECO:0000313" key="5">
    <source>
        <dbReference type="EMBL" id="KAG9227989.1"/>
    </source>
</evidence>
<dbReference type="Proteomes" id="UP000824998">
    <property type="component" value="Unassembled WGS sequence"/>
</dbReference>
<dbReference type="InterPro" id="IPR002110">
    <property type="entry name" value="Ankyrin_rpt"/>
</dbReference>
<feature type="region of interest" description="Disordered" evidence="4">
    <location>
        <begin position="1"/>
        <end position="77"/>
    </location>
</feature>
<feature type="region of interest" description="Disordered" evidence="4">
    <location>
        <begin position="228"/>
        <end position="248"/>
    </location>
</feature>
<dbReference type="PROSITE" id="PS50297">
    <property type="entry name" value="ANK_REP_REGION"/>
    <property type="match status" value="1"/>
</dbReference>
<name>A0A9P7Y5W8_9HELO</name>
<reference evidence="5" key="1">
    <citation type="journal article" date="2021" name="IMA Fungus">
        <title>Genomic characterization of three marine fungi, including Emericellopsis atlantica sp. nov. with signatures of a generalist lifestyle and marine biomass degradation.</title>
        <authorList>
            <person name="Hagestad O.C."/>
            <person name="Hou L."/>
            <person name="Andersen J.H."/>
            <person name="Hansen E.H."/>
            <person name="Altermark B."/>
            <person name="Li C."/>
            <person name="Kuhnert E."/>
            <person name="Cox R.J."/>
            <person name="Crous P.W."/>
            <person name="Spatafora J.W."/>
            <person name="Lail K."/>
            <person name="Amirebrahimi M."/>
            <person name="Lipzen A."/>
            <person name="Pangilinan J."/>
            <person name="Andreopoulos W."/>
            <person name="Hayes R.D."/>
            <person name="Ng V."/>
            <person name="Grigoriev I.V."/>
            <person name="Jackson S.A."/>
            <person name="Sutton T.D.S."/>
            <person name="Dobson A.D.W."/>
            <person name="Rama T."/>
        </authorList>
    </citation>
    <scope>NUCLEOTIDE SEQUENCE</scope>
    <source>
        <strain evidence="5">TRa018bII</strain>
    </source>
</reference>
<dbReference type="PANTHER" id="PTHR24180:SF45">
    <property type="entry name" value="POLY [ADP-RIBOSE] POLYMERASE TANKYRASE"/>
    <property type="match status" value="1"/>
</dbReference>
<organism evidence="5 6">
    <name type="scientific">Amylocarpus encephaloides</name>
    <dbReference type="NCBI Taxonomy" id="45428"/>
    <lineage>
        <taxon>Eukaryota</taxon>
        <taxon>Fungi</taxon>
        <taxon>Dikarya</taxon>
        <taxon>Ascomycota</taxon>
        <taxon>Pezizomycotina</taxon>
        <taxon>Leotiomycetes</taxon>
        <taxon>Helotiales</taxon>
        <taxon>Helotiales incertae sedis</taxon>
        <taxon>Amylocarpus</taxon>
    </lineage>
</organism>
<proteinExistence type="predicted"/>
<evidence type="ECO:0000313" key="6">
    <source>
        <dbReference type="Proteomes" id="UP000824998"/>
    </source>
</evidence>
<dbReference type="EMBL" id="MU252259">
    <property type="protein sequence ID" value="KAG9227989.1"/>
    <property type="molecule type" value="Genomic_DNA"/>
</dbReference>
<dbReference type="Gene3D" id="1.25.40.20">
    <property type="entry name" value="Ankyrin repeat-containing domain"/>
    <property type="match status" value="2"/>
</dbReference>
<feature type="compositionally biased region" description="Polar residues" evidence="4">
    <location>
        <begin position="14"/>
        <end position="38"/>
    </location>
</feature>
<comment type="caution">
    <text evidence="5">The sequence shown here is derived from an EMBL/GenBank/DDBJ whole genome shotgun (WGS) entry which is preliminary data.</text>
</comment>
<dbReference type="InterPro" id="IPR036770">
    <property type="entry name" value="Ankyrin_rpt-contain_sf"/>
</dbReference>
<dbReference type="OrthoDB" id="194358at2759"/>
<gene>
    <name evidence="5" type="ORF">BJ875DRAFT_447273</name>
</gene>
<dbReference type="PROSITE" id="PS50088">
    <property type="entry name" value="ANK_REPEAT"/>
    <property type="match status" value="1"/>
</dbReference>
<evidence type="ECO:0000256" key="3">
    <source>
        <dbReference type="PROSITE-ProRule" id="PRU00023"/>
    </source>
</evidence>
<feature type="compositionally biased region" description="Pro residues" evidence="4">
    <location>
        <begin position="56"/>
        <end position="69"/>
    </location>
</feature>
<accession>A0A9P7Y5W8</accession>
<dbReference type="PANTHER" id="PTHR24180">
    <property type="entry name" value="CYCLIN-DEPENDENT KINASE INHIBITOR 2C-RELATED"/>
    <property type="match status" value="1"/>
</dbReference>
<protein>
    <recommendedName>
        <fullName evidence="7">Clr5 domain-containing protein</fullName>
    </recommendedName>
</protein>
<dbReference type="InterPro" id="IPR051637">
    <property type="entry name" value="Ank_repeat_dom-contain_49"/>
</dbReference>
<keyword evidence="6" id="KW-1185">Reference proteome</keyword>
<dbReference type="Pfam" id="PF12796">
    <property type="entry name" value="Ank_2"/>
    <property type="match status" value="1"/>
</dbReference>
<evidence type="ECO:0000256" key="4">
    <source>
        <dbReference type="SAM" id="MobiDB-lite"/>
    </source>
</evidence>
<dbReference type="SMART" id="SM00248">
    <property type="entry name" value="ANK"/>
    <property type="match status" value="4"/>
</dbReference>
<evidence type="ECO:0000256" key="2">
    <source>
        <dbReference type="ARBA" id="ARBA00023043"/>
    </source>
</evidence>
<evidence type="ECO:0008006" key="7">
    <source>
        <dbReference type="Google" id="ProtNLM"/>
    </source>
</evidence>
<keyword evidence="1" id="KW-0677">Repeat</keyword>
<evidence type="ECO:0000256" key="1">
    <source>
        <dbReference type="ARBA" id="ARBA00022737"/>
    </source>
</evidence>
<feature type="repeat" description="ANK" evidence="3">
    <location>
        <begin position="816"/>
        <end position="848"/>
    </location>
</feature>
<dbReference type="SUPFAM" id="SSF48403">
    <property type="entry name" value="Ankyrin repeat"/>
    <property type="match status" value="2"/>
</dbReference>